<dbReference type="EMBL" id="JACVVK020000060">
    <property type="protein sequence ID" value="KAK7497256.1"/>
    <property type="molecule type" value="Genomic_DNA"/>
</dbReference>
<feature type="compositionally biased region" description="Basic and acidic residues" evidence="3">
    <location>
        <begin position="214"/>
        <end position="236"/>
    </location>
</feature>
<feature type="compositionally biased region" description="Low complexity" evidence="3">
    <location>
        <begin position="361"/>
        <end position="378"/>
    </location>
</feature>
<feature type="compositionally biased region" description="Basic residues" evidence="3">
    <location>
        <begin position="256"/>
        <end position="266"/>
    </location>
</feature>
<dbReference type="Pfam" id="PF15898">
    <property type="entry name" value="PRKG1_interact"/>
    <property type="match status" value="1"/>
</dbReference>
<feature type="region of interest" description="Disordered" evidence="3">
    <location>
        <begin position="553"/>
        <end position="574"/>
    </location>
</feature>
<feature type="compositionally biased region" description="Basic and acidic residues" evidence="3">
    <location>
        <begin position="553"/>
        <end position="564"/>
    </location>
</feature>
<feature type="compositionally biased region" description="Low complexity" evidence="3">
    <location>
        <begin position="166"/>
        <end position="177"/>
    </location>
</feature>
<feature type="compositionally biased region" description="Polar residues" evidence="3">
    <location>
        <begin position="334"/>
        <end position="360"/>
    </location>
</feature>
<dbReference type="Gene3D" id="6.10.140.390">
    <property type="match status" value="1"/>
</dbReference>
<dbReference type="PANTHER" id="PTHR24179:SF21">
    <property type="entry name" value="MYOSIN BINDING SUBUNIT, ISOFORM O"/>
    <property type="match status" value="1"/>
</dbReference>
<name>A0ABD0LD22_9CAEN</name>
<feature type="compositionally biased region" description="Basic and acidic residues" evidence="3">
    <location>
        <begin position="476"/>
        <end position="493"/>
    </location>
</feature>
<feature type="region of interest" description="Disordered" evidence="3">
    <location>
        <begin position="38"/>
        <end position="187"/>
    </location>
</feature>
<feature type="compositionally biased region" description="Basic and acidic residues" evidence="3">
    <location>
        <begin position="387"/>
        <end position="397"/>
    </location>
</feature>
<dbReference type="CDD" id="cd21930">
    <property type="entry name" value="IPD_PPP1R12"/>
    <property type="match status" value="1"/>
</dbReference>
<evidence type="ECO:0000259" key="4">
    <source>
        <dbReference type="Pfam" id="PF15898"/>
    </source>
</evidence>
<feature type="compositionally biased region" description="Polar residues" evidence="3">
    <location>
        <begin position="313"/>
        <end position="322"/>
    </location>
</feature>
<evidence type="ECO:0000256" key="3">
    <source>
        <dbReference type="SAM" id="MobiDB-lite"/>
    </source>
</evidence>
<dbReference type="AlphaFoldDB" id="A0ABD0LD22"/>
<feature type="compositionally biased region" description="Basic and acidic residues" evidence="3">
    <location>
        <begin position="64"/>
        <end position="94"/>
    </location>
</feature>
<feature type="domain" description="cGMP-dependent protein kinase interacting" evidence="4">
    <location>
        <begin position="477"/>
        <end position="574"/>
    </location>
</feature>
<feature type="compositionally biased region" description="Basic and acidic residues" evidence="3">
    <location>
        <begin position="423"/>
        <end position="432"/>
    </location>
</feature>
<organism evidence="5 6">
    <name type="scientific">Batillaria attramentaria</name>
    <dbReference type="NCBI Taxonomy" id="370345"/>
    <lineage>
        <taxon>Eukaryota</taxon>
        <taxon>Metazoa</taxon>
        <taxon>Spiralia</taxon>
        <taxon>Lophotrochozoa</taxon>
        <taxon>Mollusca</taxon>
        <taxon>Gastropoda</taxon>
        <taxon>Caenogastropoda</taxon>
        <taxon>Sorbeoconcha</taxon>
        <taxon>Cerithioidea</taxon>
        <taxon>Batillariidae</taxon>
        <taxon>Batillaria</taxon>
    </lineage>
</organism>
<comment type="caution">
    <text evidence="5">The sequence shown here is derived from an EMBL/GenBank/DDBJ whole genome shotgun (WGS) entry which is preliminary data.</text>
</comment>
<dbReference type="PANTHER" id="PTHR24179">
    <property type="entry name" value="PROTEIN PHOSPHATASE 1 REGULATORY SUBUNIT 12"/>
    <property type="match status" value="1"/>
</dbReference>
<proteinExistence type="predicted"/>
<gene>
    <name evidence="5" type="ORF">BaRGS_00011550</name>
</gene>
<feature type="compositionally biased region" description="Low complexity" evidence="3">
    <location>
        <begin position="445"/>
        <end position="470"/>
    </location>
</feature>
<feature type="non-terminal residue" evidence="5">
    <location>
        <position position="1"/>
    </location>
</feature>
<dbReference type="InterPro" id="IPR031775">
    <property type="entry name" value="PRKG1_interact"/>
</dbReference>
<feature type="compositionally biased region" description="Polar residues" evidence="3">
    <location>
        <begin position="156"/>
        <end position="165"/>
    </location>
</feature>
<feature type="compositionally biased region" description="Basic and acidic residues" evidence="3">
    <location>
        <begin position="244"/>
        <end position="255"/>
    </location>
</feature>
<reference evidence="5 6" key="1">
    <citation type="journal article" date="2023" name="Sci. Data">
        <title>Genome assembly of the Korean intertidal mud-creeper Batillaria attramentaria.</title>
        <authorList>
            <person name="Patra A.K."/>
            <person name="Ho P.T."/>
            <person name="Jun S."/>
            <person name="Lee S.J."/>
            <person name="Kim Y."/>
            <person name="Won Y.J."/>
        </authorList>
    </citation>
    <scope>NUCLEOTIDE SEQUENCE [LARGE SCALE GENOMIC DNA]</scope>
    <source>
        <strain evidence="5">Wonlab-2016</strain>
    </source>
</reference>
<dbReference type="Gene3D" id="6.10.250.1820">
    <property type="match status" value="1"/>
</dbReference>
<evidence type="ECO:0000313" key="5">
    <source>
        <dbReference type="EMBL" id="KAK7497256.1"/>
    </source>
</evidence>
<keyword evidence="1" id="KW-0217">Developmental protein</keyword>
<protein>
    <recommendedName>
        <fullName evidence="4">cGMP-dependent protein kinase interacting domain-containing protein</fullName>
    </recommendedName>
</protein>
<evidence type="ECO:0000256" key="1">
    <source>
        <dbReference type="ARBA" id="ARBA00022473"/>
    </source>
</evidence>
<dbReference type="InterPro" id="IPR051226">
    <property type="entry name" value="PP1_Regulatory_Subunit"/>
</dbReference>
<keyword evidence="2" id="KW-0677">Repeat</keyword>
<feature type="region of interest" description="Disordered" evidence="3">
    <location>
        <begin position="213"/>
        <end position="493"/>
    </location>
</feature>
<feature type="compositionally biased region" description="Basic and acidic residues" evidence="3">
    <location>
        <begin position="276"/>
        <end position="285"/>
    </location>
</feature>
<evidence type="ECO:0000313" key="6">
    <source>
        <dbReference type="Proteomes" id="UP001519460"/>
    </source>
</evidence>
<keyword evidence="6" id="KW-1185">Reference proteome</keyword>
<feature type="region of interest" description="Disordered" evidence="3">
    <location>
        <begin position="510"/>
        <end position="539"/>
    </location>
</feature>
<sequence length="574" mass="65159">LAFIHFSAVLQGHTVFDLADKDLLKVLEELKKKQVTLRTASESNSEIIHTGSHGTKRRSSVTRMSRDDKQNVIAKDSEEERVTLSVHKDDEDIKPPVTTPSIQDSETERKNELNKQTSLISPDTSKPSARDLVSRSISVPARLPTEQDRIAGRRQLASTGTAEIPSTNSNASSSDTSTDSRSENRFSWSAGQSSYRPYRNYLSSSSSYVPYYKRQHEQNLRREEEKERESRTDNRIVRPASFEPPKRDEETETQRKARAKHARQTRRSTQGVSLEDIEKAEEVLRQGDTSKTPSKESEDSASSRTSIRDSQKDSSTGETTRTSFRRPREDKDSANGTSLDITSSYVPRSQRNALSTSDINSSSLGSSSTGLSRSTSLRSKLRNAPSTEKEGEKKELSAIRARRLRRERRSTGIKPGETEGEDEKGKENKPEDEKNDSENTSSRFGRYSSSDVPSDSSSRRPGSYSEYSRSTSALDTDYKRLYEEEKEENGRLRKELDQCKKELLEAKAELDKIMRRNESTRNSDSTDKREKRALERKVSEYEEELKQLEKIKAENKKLKEENRALSRVVSKLSK</sequence>
<evidence type="ECO:0000256" key="2">
    <source>
        <dbReference type="ARBA" id="ARBA00022737"/>
    </source>
</evidence>
<dbReference type="Proteomes" id="UP001519460">
    <property type="component" value="Unassembled WGS sequence"/>
</dbReference>
<feature type="compositionally biased region" description="Polar residues" evidence="3">
    <location>
        <begin position="114"/>
        <end position="127"/>
    </location>
</feature>
<accession>A0ABD0LD22</accession>
<feature type="compositionally biased region" description="Polar residues" evidence="3">
    <location>
        <begin position="38"/>
        <end position="47"/>
    </location>
</feature>